<name>A0A8J6BUB5_ZIZPA</name>
<dbReference type="EMBL" id="JAAALK010000079">
    <property type="protein sequence ID" value="KAG8095699.1"/>
    <property type="molecule type" value="Genomic_DNA"/>
</dbReference>
<proteinExistence type="predicted"/>
<protein>
    <submittedName>
        <fullName evidence="2">Uncharacterized protein</fullName>
    </submittedName>
</protein>
<organism evidence="2 3">
    <name type="scientific">Zizania palustris</name>
    <name type="common">Northern wild rice</name>
    <dbReference type="NCBI Taxonomy" id="103762"/>
    <lineage>
        <taxon>Eukaryota</taxon>
        <taxon>Viridiplantae</taxon>
        <taxon>Streptophyta</taxon>
        <taxon>Embryophyta</taxon>
        <taxon>Tracheophyta</taxon>
        <taxon>Spermatophyta</taxon>
        <taxon>Magnoliopsida</taxon>
        <taxon>Liliopsida</taxon>
        <taxon>Poales</taxon>
        <taxon>Poaceae</taxon>
        <taxon>BOP clade</taxon>
        <taxon>Oryzoideae</taxon>
        <taxon>Oryzeae</taxon>
        <taxon>Zizaniinae</taxon>
        <taxon>Zizania</taxon>
    </lineage>
</organism>
<feature type="region of interest" description="Disordered" evidence="1">
    <location>
        <begin position="1"/>
        <end position="70"/>
    </location>
</feature>
<reference evidence="2" key="1">
    <citation type="journal article" date="2021" name="bioRxiv">
        <title>Whole Genome Assembly and Annotation of Northern Wild Rice, Zizania palustris L., Supports a Whole Genome Duplication in the Zizania Genus.</title>
        <authorList>
            <person name="Haas M."/>
            <person name="Kono T."/>
            <person name="Macchietto M."/>
            <person name="Millas R."/>
            <person name="McGilp L."/>
            <person name="Shao M."/>
            <person name="Duquette J."/>
            <person name="Hirsch C.N."/>
            <person name="Kimball J."/>
        </authorList>
    </citation>
    <scope>NUCLEOTIDE SEQUENCE</scope>
    <source>
        <tissue evidence="2">Fresh leaf tissue</tissue>
    </source>
</reference>
<evidence type="ECO:0000313" key="3">
    <source>
        <dbReference type="Proteomes" id="UP000729402"/>
    </source>
</evidence>
<comment type="caution">
    <text evidence="2">The sequence shown here is derived from an EMBL/GenBank/DDBJ whole genome shotgun (WGS) entry which is preliminary data.</text>
</comment>
<dbReference type="AlphaFoldDB" id="A0A8J6BUB5"/>
<reference evidence="2" key="2">
    <citation type="submission" date="2021-02" db="EMBL/GenBank/DDBJ databases">
        <authorList>
            <person name="Kimball J.A."/>
            <person name="Haas M.W."/>
            <person name="Macchietto M."/>
            <person name="Kono T."/>
            <person name="Duquette J."/>
            <person name="Shao M."/>
        </authorList>
    </citation>
    <scope>NUCLEOTIDE SEQUENCE</scope>
    <source>
        <tissue evidence="2">Fresh leaf tissue</tissue>
    </source>
</reference>
<keyword evidence="3" id="KW-1185">Reference proteome</keyword>
<sequence length="70" mass="7261">MQLKNPHTPAARTQPTTPPHVSLALATSPYSASGALTVAGDRKTSPSPPRQSSSPPPRHSRTGSSCLSMI</sequence>
<feature type="compositionally biased region" description="Low complexity" evidence="1">
    <location>
        <begin position="1"/>
        <end position="15"/>
    </location>
</feature>
<accession>A0A8J6BUB5</accession>
<feature type="compositionally biased region" description="Pro residues" evidence="1">
    <location>
        <begin position="46"/>
        <end position="57"/>
    </location>
</feature>
<evidence type="ECO:0000313" key="2">
    <source>
        <dbReference type="EMBL" id="KAG8095699.1"/>
    </source>
</evidence>
<gene>
    <name evidence="2" type="ORF">GUJ93_ZPchr0013g34957</name>
</gene>
<evidence type="ECO:0000256" key="1">
    <source>
        <dbReference type="SAM" id="MobiDB-lite"/>
    </source>
</evidence>
<dbReference type="Proteomes" id="UP000729402">
    <property type="component" value="Unassembled WGS sequence"/>
</dbReference>